<reference evidence="2" key="1">
    <citation type="submission" date="2013-08" db="EMBL/GenBank/DDBJ databases">
        <authorList>
            <person name="Mendez C."/>
            <person name="Richter M."/>
            <person name="Ferrer M."/>
            <person name="Sanchez J."/>
        </authorList>
    </citation>
    <scope>NUCLEOTIDE SEQUENCE</scope>
</reference>
<sequence>MLLRNADIALYAAKGEGKGRHVVFKDFLHERALHRMHVESGLRRALERDELRLHYQPIVTSTLHQLVGVEALLRWQDPEHPGLILPDGFVSVAEATGMIVPLGRWVLSEACRQVRQWQATIPGQERIRLTVNVSARQLQEASIISDVEAALATSGLAAELLVLEVTESTIATNPKAATARLSSLRGIGVKIAIDDFGTGQSSLAQLQLLPVDAIKIDQSFVRRLSQDPTAAAVIQSVVD</sequence>
<dbReference type="AlphaFoldDB" id="T0YKW8"/>
<dbReference type="Pfam" id="PF00563">
    <property type="entry name" value="EAL"/>
    <property type="match status" value="1"/>
</dbReference>
<evidence type="ECO:0000313" key="2">
    <source>
        <dbReference type="EMBL" id="EQD36071.1"/>
    </source>
</evidence>
<dbReference type="PROSITE" id="PS50883">
    <property type="entry name" value="EAL"/>
    <property type="match status" value="1"/>
</dbReference>
<proteinExistence type="predicted"/>
<dbReference type="InterPro" id="IPR001633">
    <property type="entry name" value="EAL_dom"/>
</dbReference>
<name>T0YKW8_9ZZZZ</name>
<reference evidence="2" key="2">
    <citation type="journal article" date="2014" name="ISME J.">
        <title>Microbial stratification in low pH oxic and suboxic macroscopic growths along an acid mine drainage.</title>
        <authorList>
            <person name="Mendez-Garcia C."/>
            <person name="Mesa V."/>
            <person name="Sprenger R.R."/>
            <person name="Richter M."/>
            <person name="Diez M.S."/>
            <person name="Solano J."/>
            <person name="Bargiela R."/>
            <person name="Golyshina O.V."/>
            <person name="Manteca A."/>
            <person name="Ramos J.L."/>
            <person name="Gallego J.R."/>
            <person name="Llorente I."/>
            <person name="Martins Dos Santos V.A."/>
            <person name="Jensen O.N."/>
            <person name="Pelaez A.I."/>
            <person name="Sanchez J."/>
            <person name="Ferrer M."/>
        </authorList>
    </citation>
    <scope>NUCLEOTIDE SEQUENCE</scope>
</reference>
<feature type="non-terminal residue" evidence="2">
    <location>
        <position position="239"/>
    </location>
</feature>
<dbReference type="SUPFAM" id="SSF141868">
    <property type="entry name" value="EAL domain-like"/>
    <property type="match status" value="1"/>
</dbReference>
<dbReference type="EMBL" id="AUZY01011087">
    <property type="protein sequence ID" value="EQD36071.1"/>
    <property type="molecule type" value="Genomic_DNA"/>
</dbReference>
<dbReference type="PANTHER" id="PTHR44757:SF2">
    <property type="entry name" value="BIOFILM ARCHITECTURE MAINTENANCE PROTEIN MBAA"/>
    <property type="match status" value="1"/>
</dbReference>
<evidence type="ECO:0000259" key="1">
    <source>
        <dbReference type="PROSITE" id="PS50883"/>
    </source>
</evidence>
<dbReference type="InterPro" id="IPR052155">
    <property type="entry name" value="Biofilm_reg_signaling"/>
</dbReference>
<comment type="caution">
    <text evidence="2">The sequence shown here is derived from an EMBL/GenBank/DDBJ whole genome shotgun (WGS) entry which is preliminary data.</text>
</comment>
<organism evidence="2">
    <name type="scientific">mine drainage metagenome</name>
    <dbReference type="NCBI Taxonomy" id="410659"/>
    <lineage>
        <taxon>unclassified sequences</taxon>
        <taxon>metagenomes</taxon>
        <taxon>ecological metagenomes</taxon>
    </lineage>
</organism>
<feature type="domain" description="EAL" evidence="1">
    <location>
        <begin position="35"/>
        <end position="239"/>
    </location>
</feature>
<dbReference type="Gene3D" id="3.20.20.450">
    <property type="entry name" value="EAL domain"/>
    <property type="match status" value="1"/>
</dbReference>
<dbReference type="CDD" id="cd01948">
    <property type="entry name" value="EAL"/>
    <property type="match status" value="1"/>
</dbReference>
<gene>
    <name evidence="2" type="ORF">B1B_16649</name>
</gene>
<dbReference type="InterPro" id="IPR035919">
    <property type="entry name" value="EAL_sf"/>
</dbReference>
<accession>T0YKW8</accession>
<dbReference type="SMART" id="SM00052">
    <property type="entry name" value="EAL"/>
    <property type="match status" value="1"/>
</dbReference>
<dbReference type="PANTHER" id="PTHR44757">
    <property type="entry name" value="DIGUANYLATE CYCLASE DGCP"/>
    <property type="match status" value="1"/>
</dbReference>
<protein>
    <submittedName>
        <fullName evidence="2">Response regulator receiver modulated diguanylate cyclase/phosphodiesterase with PAS/PAC sensor(S)</fullName>
    </submittedName>
</protein>